<dbReference type="InterPro" id="IPR006390">
    <property type="entry name" value="DHP_synth_dom"/>
</dbReference>
<keyword evidence="9 21" id="KW-0808">Transferase</keyword>
<comment type="catalytic activity">
    <reaction evidence="16">
        <text>(6S)-5,6,7,8-tetrahydrofolyl-(gamma-L-Glu)(n) + L-glutamate + ATP = (6S)-5,6,7,8-tetrahydrofolyl-(gamma-L-Glu)(n+1) + ADP + phosphate + H(+)</text>
        <dbReference type="Rhea" id="RHEA:10580"/>
        <dbReference type="Rhea" id="RHEA-COMP:14738"/>
        <dbReference type="Rhea" id="RHEA-COMP:14740"/>
        <dbReference type="ChEBI" id="CHEBI:15378"/>
        <dbReference type="ChEBI" id="CHEBI:29985"/>
        <dbReference type="ChEBI" id="CHEBI:30616"/>
        <dbReference type="ChEBI" id="CHEBI:43474"/>
        <dbReference type="ChEBI" id="CHEBI:141005"/>
        <dbReference type="ChEBI" id="CHEBI:456216"/>
        <dbReference type="EC" id="6.3.2.17"/>
    </reaction>
</comment>
<dbReference type="PROSITE" id="PS00792">
    <property type="entry name" value="DHPS_1"/>
    <property type="match status" value="1"/>
</dbReference>
<dbReference type="RefSeq" id="WP_273741512.1">
    <property type="nucleotide sequence ID" value="NZ_JAQIVI010000618.1"/>
</dbReference>
<keyword evidence="10" id="KW-0479">Metal-binding</keyword>
<comment type="caution">
    <text evidence="21">The sequence shown here is derived from an EMBL/GenBank/DDBJ whole genome shotgun (WGS) entry which is preliminary data.</text>
</comment>
<evidence type="ECO:0000256" key="14">
    <source>
        <dbReference type="ARBA" id="ARBA00022909"/>
    </source>
</evidence>
<evidence type="ECO:0000256" key="2">
    <source>
        <dbReference type="ARBA" id="ARBA00001946"/>
    </source>
</evidence>
<comment type="catalytic activity">
    <reaction evidence="1">
        <text>(7,8-dihydropterin-6-yl)methyl diphosphate + 4-aminobenzoate = 7,8-dihydropteroate + diphosphate</text>
        <dbReference type="Rhea" id="RHEA:19949"/>
        <dbReference type="ChEBI" id="CHEBI:17836"/>
        <dbReference type="ChEBI" id="CHEBI:17839"/>
        <dbReference type="ChEBI" id="CHEBI:33019"/>
        <dbReference type="ChEBI" id="CHEBI:72950"/>
        <dbReference type="EC" id="2.5.1.15"/>
    </reaction>
</comment>
<keyword evidence="12" id="KW-0067">ATP-binding</keyword>
<dbReference type="InterPro" id="IPR013221">
    <property type="entry name" value="Mur_ligase_cen"/>
</dbReference>
<dbReference type="Pfam" id="PF00809">
    <property type="entry name" value="Pterin_bind"/>
    <property type="match status" value="1"/>
</dbReference>
<dbReference type="GO" id="GO:0046872">
    <property type="term" value="F:metal ion binding"/>
    <property type="evidence" value="ECO:0007669"/>
    <property type="project" value="UniProtKB-KW"/>
</dbReference>
<keyword evidence="14" id="KW-0289">Folate biosynthesis</keyword>
<evidence type="ECO:0000259" key="20">
    <source>
        <dbReference type="PROSITE" id="PS50972"/>
    </source>
</evidence>
<dbReference type="EMBL" id="JBHSWV010000618">
    <property type="protein sequence ID" value="MFC6768774.1"/>
    <property type="molecule type" value="Genomic_DNA"/>
</dbReference>
<dbReference type="PROSITE" id="PS01012">
    <property type="entry name" value="FOLYLPOLYGLU_SYNT_2"/>
    <property type="match status" value="1"/>
</dbReference>
<evidence type="ECO:0000256" key="19">
    <source>
        <dbReference type="ARBA" id="ARBA00068433"/>
    </source>
</evidence>
<comment type="cofactor">
    <cofactor evidence="2">
        <name>Mg(2+)</name>
        <dbReference type="ChEBI" id="CHEBI:18420"/>
    </cofactor>
</comment>
<evidence type="ECO:0000256" key="5">
    <source>
        <dbReference type="ARBA" id="ARBA00009951"/>
    </source>
</evidence>
<evidence type="ECO:0000256" key="11">
    <source>
        <dbReference type="ARBA" id="ARBA00022741"/>
    </source>
</evidence>
<dbReference type="InterPro" id="IPR001645">
    <property type="entry name" value="Folylpolyglutamate_synth"/>
</dbReference>
<evidence type="ECO:0000256" key="6">
    <source>
        <dbReference type="ARBA" id="ARBA00012458"/>
    </source>
</evidence>
<name>A0ABD5SUS1_9EURY</name>
<evidence type="ECO:0000256" key="13">
    <source>
        <dbReference type="ARBA" id="ARBA00022842"/>
    </source>
</evidence>
<dbReference type="SUPFAM" id="SSF53623">
    <property type="entry name" value="MurD-like peptide ligases, catalytic domain"/>
    <property type="match status" value="1"/>
</dbReference>
<feature type="domain" description="Pterin-binding" evidence="20">
    <location>
        <begin position="544"/>
        <end position="794"/>
    </location>
</feature>
<evidence type="ECO:0000256" key="17">
    <source>
        <dbReference type="ARBA" id="ARBA00057011"/>
    </source>
</evidence>
<dbReference type="InterPro" id="IPR018109">
    <property type="entry name" value="Folylpolyglutamate_synth_CS"/>
</dbReference>
<dbReference type="InterPro" id="IPR036565">
    <property type="entry name" value="Mur-like_cat_sf"/>
</dbReference>
<dbReference type="GO" id="GO:0046656">
    <property type="term" value="P:folic acid biosynthetic process"/>
    <property type="evidence" value="ECO:0007669"/>
    <property type="project" value="UniProtKB-KW"/>
</dbReference>
<comment type="function">
    <text evidence="17">Can complement an H.volcanii mutant strain that is thymidine auxotroph because it lacks the two dihydrofolate reductase genes encoded by hdrA and hdrB.</text>
</comment>
<keyword evidence="22" id="KW-1185">Reference proteome</keyword>
<protein>
    <recommendedName>
        <fullName evidence="19">Probable bifunctional folylpolyglutamate synthase/dihydropteroate synthase</fullName>
        <ecNumber evidence="6">2.5.1.15</ecNumber>
        <ecNumber evidence="7">6.3.2.17</ecNumber>
    </recommendedName>
</protein>
<gene>
    <name evidence="21" type="primary">folP</name>
    <name evidence="21" type="ORF">ACFQE6_28310</name>
</gene>
<keyword evidence="15" id="KW-0511">Multifunctional enzyme</keyword>
<keyword evidence="13" id="KW-0460">Magnesium</keyword>
<evidence type="ECO:0000256" key="10">
    <source>
        <dbReference type="ARBA" id="ARBA00022723"/>
    </source>
</evidence>
<keyword evidence="11" id="KW-0547">Nucleotide-binding</keyword>
<dbReference type="Pfam" id="PF02875">
    <property type="entry name" value="Mur_ligase_C"/>
    <property type="match status" value="1"/>
</dbReference>
<comment type="pathway">
    <text evidence="3">Cofactor biosynthesis; tetrahydrofolate biosynthesis; 7,8-dihydrofolate from 2-amino-4-hydroxy-6-hydroxymethyl-7,8-dihydropteridine diphosphate and 4-aminobenzoate: step 1/2.</text>
</comment>
<reference evidence="21 22" key="1">
    <citation type="journal article" date="2019" name="Int. J. Syst. Evol. Microbiol.">
        <title>The Global Catalogue of Microorganisms (GCM) 10K type strain sequencing project: providing services to taxonomists for standard genome sequencing and annotation.</title>
        <authorList>
            <consortium name="The Broad Institute Genomics Platform"/>
            <consortium name="The Broad Institute Genome Sequencing Center for Infectious Disease"/>
            <person name="Wu L."/>
            <person name="Ma J."/>
        </authorList>
    </citation>
    <scope>NUCLEOTIDE SEQUENCE [LARGE SCALE GENOMIC DNA]</scope>
    <source>
        <strain evidence="21 22">LMG 29247</strain>
    </source>
</reference>
<dbReference type="FunFam" id="3.40.1190.10:FF:000011">
    <property type="entry name" value="Folylpolyglutamate synthase/dihydrofolate synthase"/>
    <property type="match status" value="1"/>
</dbReference>
<evidence type="ECO:0000256" key="18">
    <source>
        <dbReference type="ARBA" id="ARBA00060901"/>
    </source>
</evidence>
<comment type="similarity">
    <text evidence="5">In the C-terminal section; belongs to the DHPS family.</text>
</comment>
<dbReference type="Gene3D" id="3.90.190.20">
    <property type="entry name" value="Mur ligase, C-terminal domain"/>
    <property type="match status" value="1"/>
</dbReference>
<organism evidence="21 22">
    <name type="scientific">Natrinema soli</name>
    <dbReference type="NCBI Taxonomy" id="1930624"/>
    <lineage>
        <taxon>Archaea</taxon>
        <taxon>Methanobacteriati</taxon>
        <taxon>Methanobacteriota</taxon>
        <taxon>Stenosarchaea group</taxon>
        <taxon>Halobacteria</taxon>
        <taxon>Halobacteriales</taxon>
        <taxon>Natrialbaceae</taxon>
        <taxon>Natrinema</taxon>
    </lineage>
</organism>
<dbReference type="Gene3D" id="3.40.1190.10">
    <property type="entry name" value="Mur-like, catalytic domain"/>
    <property type="match status" value="1"/>
</dbReference>
<dbReference type="InterPro" id="IPR045031">
    <property type="entry name" value="DHP_synth-like"/>
</dbReference>
<dbReference type="GO" id="GO:0004156">
    <property type="term" value="F:dihydropteroate synthase activity"/>
    <property type="evidence" value="ECO:0007669"/>
    <property type="project" value="UniProtKB-EC"/>
</dbReference>
<evidence type="ECO:0000256" key="1">
    <source>
        <dbReference type="ARBA" id="ARBA00000012"/>
    </source>
</evidence>
<dbReference type="SUPFAM" id="SSF51717">
    <property type="entry name" value="Dihydropteroate synthetase-like"/>
    <property type="match status" value="1"/>
</dbReference>
<dbReference type="EC" id="2.5.1.15" evidence="6"/>
<dbReference type="PROSITE" id="PS50972">
    <property type="entry name" value="PTERIN_BINDING"/>
    <property type="match status" value="1"/>
</dbReference>
<dbReference type="PANTHER" id="PTHR20941:SF1">
    <property type="entry name" value="FOLIC ACID SYNTHESIS PROTEIN FOL1"/>
    <property type="match status" value="1"/>
</dbReference>
<dbReference type="EC" id="6.3.2.17" evidence="7"/>
<evidence type="ECO:0000313" key="21">
    <source>
        <dbReference type="EMBL" id="MFC6768774.1"/>
    </source>
</evidence>
<dbReference type="NCBIfam" id="TIGR01496">
    <property type="entry name" value="DHPS"/>
    <property type="match status" value="1"/>
</dbReference>
<evidence type="ECO:0000256" key="7">
    <source>
        <dbReference type="ARBA" id="ARBA00013025"/>
    </source>
</evidence>
<dbReference type="InterPro" id="IPR036615">
    <property type="entry name" value="Mur_ligase_C_dom_sf"/>
</dbReference>
<dbReference type="PANTHER" id="PTHR20941">
    <property type="entry name" value="FOLATE SYNTHESIS PROTEINS"/>
    <property type="match status" value="1"/>
</dbReference>
<proteinExistence type="inferred from homology"/>
<keyword evidence="8" id="KW-0436">Ligase</keyword>
<dbReference type="PROSITE" id="PS00793">
    <property type="entry name" value="DHPS_2"/>
    <property type="match status" value="1"/>
</dbReference>
<dbReference type="CDD" id="cd00739">
    <property type="entry name" value="DHPS"/>
    <property type="match status" value="1"/>
</dbReference>
<dbReference type="Gene3D" id="3.20.20.20">
    <property type="entry name" value="Dihydropteroate synthase-like"/>
    <property type="match status" value="1"/>
</dbReference>
<evidence type="ECO:0000256" key="9">
    <source>
        <dbReference type="ARBA" id="ARBA00022679"/>
    </source>
</evidence>
<dbReference type="InterPro" id="IPR004101">
    <property type="entry name" value="Mur_ligase_C"/>
</dbReference>
<evidence type="ECO:0000256" key="8">
    <source>
        <dbReference type="ARBA" id="ARBA00022598"/>
    </source>
</evidence>
<dbReference type="GO" id="GO:0004326">
    <property type="term" value="F:tetrahydrofolylpolyglutamate synthase activity"/>
    <property type="evidence" value="ECO:0007669"/>
    <property type="project" value="UniProtKB-EC"/>
</dbReference>
<evidence type="ECO:0000256" key="4">
    <source>
        <dbReference type="ARBA" id="ARBA00005150"/>
    </source>
</evidence>
<accession>A0ABD5SUS1</accession>
<dbReference type="GO" id="GO:0005524">
    <property type="term" value="F:ATP binding"/>
    <property type="evidence" value="ECO:0007669"/>
    <property type="project" value="UniProtKB-KW"/>
</dbReference>
<dbReference type="AlphaFoldDB" id="A0ABD5SUS1"/>
<comment type="pathway">
    <text evidence="4">Cofactor biosynthesis; tetrahydrofolylpolyglutamate biosynthesis.</text>
</comment>
<evidence type="ECO:0000256" key="15">
    <source>
        <dbReference type="ARBA" id="ARBA00023268"/>
    </source>
</evidence>
<evidence type="ECO:0000256" key="3">
    <source>
        <dbReference type="ARBA" id="ARBA00004763"/>
    </source>
</evidence>
<dbReference type="NCBIfam" id="TIGR01499">
    <property type="entry name" value="folC"/>
    <property type="match status" value="1"/>
</dbReference>
<dbReference type="Proteomes" id="UP001596383">
    <property type="component" value="Unassembled WGS sequence"/>
</dbReference>
<dbReference type="SUPFAM" id="SSF53244">
    <property type="entry name" value="MurD-like peptide ligases, peptide-binding domain"/>
    <property type="match status" value="1"/>
</dbReference>
<comment type="similarity">
    <text evidence="18">In the N-terminal section; belongs to the folylpolyglutamate synthase family.</text>
</comment>
<evidence type="ECO:0000256" key="12">
    <source>
        <dbReference type="ARBA" id="ARBA00022840"/>
    </source>
</evidence>
<evidence type="ECO:0000256" key="16">
    <source>
        <dbReference type="ARBA" id="ARBA00047493"/>
    </source>
</evidence>
<dbReference type="InterPro" id="IPR000489">
    <property type="entry name" value="Pterin-binding_dom"/>
</dbReference>
<dbReference type="Pfam" id="PF08245">
    <property type="entry name" value="Mur_ligase_M"/>
    <property type="match status" value="1"/>
</dbReference>
<sequence>MEYHEAANYLESLDRSRPKLGTETTARMLSALGNPHEKVDCVQIAGSNGKGSTAVMLERVLREAGLNVGLYTSPDLNDFRERIRINGRKVSKERVRSFAEEIKPCLSRLRGDGDCPTYFEVLTVLALQHFGSEDVDVAVLEVGIGGRHDATSVVDPVASAVTNVSLEHTDVLGETVEEIARDKAQVAPDEKRLVTSADGEALEAIRSETEVVTVGEAEADIIAREGEITSQVETTVLILGREWDVATNLPLLGQHQATNAGVAATLARQVAKVETSAIELGLRSAHWPGRFEVMSTNPLVILDGAHNPAACETLADLVDRYEFDGLHLVFGAMKEKDHSRMAAELPEPDVLHFCQPDVSRAASFDTLTGAFETDTAQIKRDETVQTAVERALNSADGDDCVLITGSLYVVAEARDRWTQRQIPKQADTLDAARSVLSEAYVQDGFANRIAKDTVTYAFKIQLRKKQAEYLQQTMQSIGGTCVVSEIDSPGRHISVVLSGTAAQYERLADTIQNSDLGLSYVSERFREIISDGEESDQYPWDADTAVMGILNVTSDSFYDGGRYAQVEDAVRRVREMVSSGADIVDVGGESTRPGADPITVEEEIERVVPVIERISGTDVPISVDTRKAAVADAAMEAGADVINDVSGLADPDMRFVAADHDAPVVVMHSVDAPVDPDRSTAYDDVVEDVIRELGQRVLLAEQAGLDREQIIVDPGLGFGKSATECFELVDRLGELRALGCPIMVGHSRKSMFERVDCSIDDRLPPTVATTTMAAERGADIVRVHDVAENATAIRTVRETNSTDR</sequence>
<dbReference type="InterPro" id="IPR011005">
    <property type="entry name" value="Dihydropteroate_synth-like_sf"/>
</dbReference>
<evidence type="ECO:0000313" key="22">
    <source>
        <dbReference type="Proteomes" id="UP001596383"/>
    </source>
</evidence>